<feature type="compositionally biased region" description="Basic and acidic residues" evidence="6">
    <location>
        <begin position="301"/>
        <end position="312"/>
    </location>
</feature>
<proteinExistence type="predicted"/>
<organism evidence="8 9">
    <name type="scientific">Saccharopolyspora erythraea</name>
    <name type="common">Streptomyces erythraeus</name>
    <dbReference type="NCBI Taxonomy" id="1836"/>
    <lineage>
        <taxon>Bacteria</taxon>
        <taxon>Bacillati</taxon>
        <taxon>Actinomycetota</taxon>
        <taxon>Actinomycetes</taxon>
        <taxon>Pseudonocardiales</taxon>
        <taxon>Pseudonocardiaceae</taxon>
        <taxon>Saccharopolyspora</taxon>
    </lineage>
</organism>
<keyword evidence="4 7" id="KW-1133">Transmembrane helix</keyword>
<sequence length="323" mass="34072">MRDAQLRRAVMWRLERWRARVERTGPARLAIGVVRTSARHRITGLAGEAAFFAVLSLPPLLLGLVGTIGYLGDVIGRDTVARVHGAILVASAAVLSPQGVAEIVEPTLDQVLTTGQAGISVVGFAVAVWSGSRALDVYIDTISVLYGLSGYRGLVRQRLMSVLLYTVGLLVGIALLPLMVVGPNVLMHLLPGMDALVHGVYWPTVLVLSAAFLSTLYYMSVPVHTPWRENLPGAAAALLVWIAGSAGLRAYLAVTIQSSPFHGALSAPIAVLLWLYVTALAILIGAALNAELDRLNPDRTTARTRAEAEGRGDGGQPAAAGPG</sequence>
<dbReference type="Proteomes" id="UP001500729">
    <property type="component" value="Unassembled WGS sequence"/>
</dbReference>
<feature type="transmembrane region" description="Helical" evidence="7">
    <location>
        <begin position="49"/>
        <end position="71"/>
    </location>
</feature>
<keyword evidence="3 7" id="KW-0812">Transmembrane</keyword>
<name>A0ABN1DZV0_SACER</name>
<reference evidence="8 9" key="1">
    <citation type="journal article" date="2019" name="Int. J. Syst. Evol. Microbiol.">
        <title>The Global Catalogue of Microorganisms (GCM) 10K type strain sequencing project: providing services to taxonomists for standard genome sequencing and annotation.</title>
        <authorList>
            <consortium name="The Broad Institute Genomics Platform"/>
            <consortium name="The Broad Institute Genome Sequencing Center for Infectious Disease"/>
            <person name="Wu L."/>
            <person name="Ma J."/>
        </authorList>
    </citation>
    <scope>NUCLEOTIDE SEQUENCE [LARGE SCALE GENOMIC DNA]</scope>
    <source>
        <strain evidence="8 9">JCM 10303</strain>
    </source>
</reference>
<dbReference type="RefSeq" id="WP_011873896.1">
    <property type="nucleotide sequence ID" value="NZ_BAAAGS010000070.1"/>
</dbReference>
<feature type="transmembrane region" description="Helical" evidence="7">
    <location>
        <begin position="264"/>
        <end position="288"/>
    </location>
</feature>
<dbReference type="InterPro" id="IPR017039">
    <property type="entry name" value="Virul_fac_BrkB"/>
</dbReference>
<comment type="subcellular location">
    <subcellularLocation>
        <location evidence="1">Cell membrane</location>
        <topology evidence="1">Multi-pass membrane protein</topology>
    </subcellularLocation>
</comment>
<dbReference type="Pfam" id="PF03631">
    <property type="entry name" value="Virul_fac_BrkB"/>
    <property type="match status" value="1"/>
</dbReference>
<feature type="transmembrane region" description="Helical" evidence="7">
    <location>
        <begin position="200"/>
        <end position="219"/>
    </location>
</feature>
<dbReference type="PANTHER" id="PTHR30213:SF0">
    <property type="entry name" value="UPF0761 MEMBRANE PROTEIN YIHY"/>
    <property type="match status" value="1"/>
</dbReference>
<protein>
    <submittedName>
        <fullName evidence="8">YihY/virulence factor BrkB family protein</fullName>
    </submittedName>
</protein>
<gene>
    <name evidence="8" type="ORF">GCM10009533_62540</name>
</gene>
<feature type="transmembrane region" description="Helical" evidence="7">
    <location>
        <begin position="231"/>
        <end position="252"/>
    </location>
</feature>
<feature type="transmembrane region" description="Helical" evidence="7">
    <location>
        <begin position="111"/>
        <end position="131"/>
    </location>
</feature>
<comment type="caution">
    <text evidence="8">The sequence shown here is derived from an EMBL/GenBank/DDBJ whole genome shotgun (WGS) entry which is preliminary data.</text>
</comment>
<evidence type="ECO:0000256" key="1">
    <source>
        <dbReference type="ARBA" id="ARBA00004651"/>
    </source>
</evidence>
<evidence type="ECO:0000256" key="4">
    <source>
        <dbReference type="ARBA" id="ARBA00022989"/>
    </source>
</evidence>
<evidence type="ECO:0000313" key="8">
    <source>
        <dbReference type="EMBL" id="GAA0556287.1"/>
    </source>
</evidence>
<evidence type="ECO:0000256" key="5">
    <source>
        <dbReference type="ARBA" id="ARBA00023136"/>
    </source>
</evidence>
<accession>A0ABN1DZV0</accession>
<keyword evidence="2" id="KW-1003">Cell membrane</keyword>
<evidence type="ECO:0000256" key="7">
    <source>
        <dbReference type="SAM" id="Phobius"/>
    </source>
</evidence>
<evidence type="ECO:0000256" key="2">
    <source>
        <dbReference type="ARBA" id="ARBA00022475"/>
    </source>
</evidence>
<keyword evidence="5 7" id="KW-0472">Membrane</keyword>
<dbReference type="EMBL" id="BAAAGS010000070">
    <property type="protein sequence ID" value="GAA0556287.1"/>
    <property type="molecule type" value="Genomic_DNA"/>
</dbReference>
<evidence type="ECO:0000256" key="3">
    <source>
        <dbReference type="ARBA" id="ARBA00022692"/>
    </source>
</evidence>
<feature type="region of interest" description="Disordered" evidence="6">
    <location>
        <begin position="301"/>
        <end position="323"/>
    </location>
</feature>
<keyword evidence="9" id="KW-1185">Reference proteome</keyword>
<dbReference type="PIRSF" id="PIRSF035875">
    <property type="entry name" value="RNase_BN"/>
    <property type="match status" value="1"/>
</dbReference>
<feature type="transmembrane region" description="Helical" evidence="7">
    <location>
        <begin position="162"/>
        <end position="180"/>
    </location>
</feature>
<evidence type="ECO:0000313" key="9">
    <source>
        <dbReference type="Proteomes" id="UP001500729"/>
    </source>
</evidence>
<evidence type="ECO:0000256" key="6">
    <source>
        <dbReference type="SAM" id="MobiDB-lite"/>
    </source>
</evidence>
<dbReference type="PANTHER" id="PTHR30213">
    <property type="entry name" value="INNER MEMBRANE PROTEIN YHJD"/>
    <property type="match status" value="1"/>
</dbReference>